<dbReference type="InterPro" id="IPR036895">
    <property type="entry name" value="Uracil-DNA_glycosylase-like_sf"/>
</dbReference>
<keyword evidence="6" id="KW-0234">DNA repair</keyword>
<dbReference type="Pfam" id="PF03167">
    <property type="entry name" value="UDG"/>
    <property type="match status" value="1"/>
</dbReference>
<dbReference type="PANTHER" id="PTHR13235">
    <property type="entry name" value="SINGLE-STRAND SELECTIVE MONOFUNCTIONAL URACIL DNA GLYCOSYLASE"/>
    <property type="match status" value="1"/>
</dbReference>
<keyword evidence="4" id="KW-0378">Hydrolase</keyword>
<evidence type="ECO:0000313" key="10">
    <source>
        <dbReference type="Proteomes" id="UP000639338"/>
    </source>
</evidence>
<dbReference type="AlphaFoldDB" id="A0A834XTY0"/>
<sequence>MSDVLREKRAKFADEHLPLDLSNKPRPSTSLTPIFSIKKIIIIDTKNIIKEKEKNNTVNTSIITVSNNFSDIPNNLLNIELNLSINLDKLNYNNPIDYIYCPIIYAKTVHFNYLNKYCRDKKNIMILGMNPGPWGMSQTGVPFGEINIVIDWLKINGHIDKPKRQHEQRQVDGFSCKRSEISGRKFWSLFKKLSNNPDTFFRHCFLRNFFKPTIIIIIIAGPEQKKLQEFCDQALIEVIKILDVKVIIGVGRFSEQRAKKVVKTAKLSTKVLWMIHPSPRATIGKNWQNLTLDFLKKENLIEYFIDDNSTTDFEVF</sequence>
<dbReference type="GO" id="GO:0000703">
    <property type="term" value="F:oxidized pyrimidine nucleobase lesion DNA N-glycosylase activity"/>
    <property type="evidence" value="ECO:0007669"/>
    <property type="project" value="TreeGrafter"/>
</dbReference>
<dbReference type="GO" id="GO:0006284">
    <property type="term" value="P:base-excision repair"/>
    <property type="evidence" value="ECO:0007669"/>
    <property type="project" value="InterPro"/>
</dbReference>
<dbReference type="Gene3D" id="3.40.470.10">
    <property type="entry name" value="Uracil-DNA glycosylase-like domain"/>
    <property type="match status" value="1"/>
</dbReference>
<evidence type="ECO:0000313" key="9">
    <source>
        <dbReference type="EMBL" id="KAF7991960.1"/>
    </source>
</evidence>
<keyword evidence="5" id="KW-0238">DNA-binding</keyword>
<dbReference type="InterPro" id="IPR039134">
    <property type="entry name" value="SMUG1"/>
</dbReference>
<gene>
    <name evidence="9" type="ORF">HCN44_010761</name>
</gene>
<organism evidence="9 10">
    <name type="scientific">Aphidius gifuensis</name>
    <name type="common">Parasitoid wasp</name>
    <dbReference type="NCBI Taxonomy" id="684658"/>
    <lineage>
        <taxon>Eukaryota</taxon>
        <taxon>Metazoa</taxon>
        <taxon>Ecdysozoa</taxon>
        <taxon>Arthropoda</taxon>
        <taxon>Hexapoda</taxon>
        <taxon>Insecta</taxon>
        <taxon>Pterygota</taxon>
        <taxon>Neoptera</taxon>
        <taxon>Endopterygota</taxon>
        <taxon>Hymenoptera</taxon>
        <taxon>Apocrita</taxon>
        <taxon>Ichneumonoidea</taxon>
        <taxon>Braconidae</taxon>
        <taxon>Aphidiinae</taxon>
        <taxon>Aphidius</taxon>
    </lineage>
</organism>
<dbReference type="SUPFAM" id="SSF52141">
    <property type="entry name" value="Uracil-DNA glycosylase-like"/>
    <property type="match status" value="1"/>
</dbReference>
<reference evidence="9 10" key="1">
    <citation type="submission" date="2020-08" db="EMBL/GenBank/DDBJ databases">
        <title>Aphidius gifuensis genome sequencing and assembly.</title>
        <authorList>
            <person name="Du Z."/>
        </authorList>
    </citation>
    <scope>NUCLEOTIDE SEQUENCE [LARGE SCALE GENOMIC DNA]</scope>
    <source>
        <strain evidence="9">YNYX2018</strain>
        <tissue evidence="9">Adults</tissue>
    </source>
</reference>
<dbReference type="EMBL" id="JACMRX010000004">
    <property type="protein sequence ID" value="KAF7991960.1"/>
    <property type="molecule type" value="Genomic_DNA"/>
</dbReference>
<evidence type="ECO:0000256" key="3">
    <source>
        <dbReference type="ARBA" id="ARBA00022763"/>
    </source>
</evidence>
<comment type="caution">
    <text evidence="9">The sequence shown here is derived from an EMBL/GenBank/DDBJ whole genome shotgun (WGS) entry which is preliminary data.</text>
</comment>
<protein>
    <recommendedName>
        <fullName evidence="8">Uracil-DNA glycosylase-like domain-containing protein</fullName>
    </recommendedName>
</protein>
<evidence type="ECO:0000256" key="1">
    <source>
        <dbReference type="ARBA" id="ARBA00004123"/>
    </source>
</evidence>
<evidence type="ECO:0000256" key="4">
    <source>
        <dbReference type="ARBA" id="ARBA00022801"/>
    </source>
</evidence>
<evidence type="ECO:0000256" key="7">
    <source>
        <dbReference type="ARBA" id="ARBA00023242"/>
    </source>
</evidence>
<dbReference type="Proteomes" id="UP000639338">
    <property type="component" value="Unassembled WGS sequence"/>
</dbReference>
<dbReference type="GO" id="GO:0017065">
    <property type="term" value="F:single-strand selective uracil DNA N-glycosylase activity"/>
    <property type="evidence" value="ECO:0007669"/>
    <property type="project" value="InterPro"/>
</dbReference>
<evidence type="ECO:0000256" key="5">
    <source>
        <dbReference type="ARBA" id="ARBA00023125"/>
    </source>
</evidence>
<feature type="domain" description="Uracil-DNA glycosylase-like" evidence="8">
    <location>
        <begin position="116"/>
        <end position="283"/>
    </location>
</feature>
<keyword evidence="3" id="KW-0227">DNA damage</keyword>
<dbReference type="InterPro" id="IPR005122">
    <property type="entry name" value="Uracil-DNA_glycosylase-like"/>
</dbReference>
<proteinExistence type="inferred from homology"/>
<dbReference type="OrthoDB" id="408702at2759"/>
<evidence type="ECO:0000259" key="8">
    <source>
        <dbReference type="Pfam" id="PF03167"/>
    </source>
</evidence>
<comment type="subcellular location">
    <subcellularLocation>
        <location evidence="1">Nucleus</location>
    </subcellularLocation>
</comment>
<evidence type="ECO:0000256" key="6">
    <source>
        <dbReference type="ARBA" id="ARBA00023204"/>
    </source>
</evidence>
<dbReference type="GO" id="GO:0005634">
    <property type="term" value="C:nucleus"/>
    <property type="evidence" value="ECO:0007669"/>
    <property type="project" value="UniProtKB-SubCell"/>
</dbReference>
<evidence type="ECO:0000256" key="2">
    <source>
        <dbReference type="ARBA" id="ARBA00007889"/>
    </source>
</evidence>
<keyword evidence="10" id="KW-1185">Reference proteome</keyword>
<accession>A0A834XTY0</accession>
<name>A0A834XTY0_APHGI</name>
<dbReference type="PANTHER" id="PTHR13235:SF2">
    <property type="entry name" value="SINGLE-STRAND SELECTIVE MONOFUNCTIONAL URACIL DNA GLYCOSYLASE"/>
    <property type="match status" value="1"/>
</dbReference>
<comment type="similarity">
    <text evidence="2">Belongs to the uracil-DNA glycosylase (UDG) superfamily. SMUG1 family.</text>
</comment>
<dbReference type="GO" id="GO:0003677">
    <property type="term" value="F:DNA binding"/>
    <property type="evidence" value="ECO:0007669"/>
    <property type="project" value="UniProtKB-KW"/>
</dbReference>
<keyword evidence="7" id="KW-0539">Nucleus</keyword>